<evidence type="ECO:0000313" key="2">
    <source>
        <dbReference type="Proteomes" id="UP001173801"/>
    </source>
</evidence>
<dbReference type="EMBL" id="JANURM010000006">
    <property type="protein sequence ID" value="MDL0089008.1"/>
    <property type="molecule type" value="Genomic_DNA"/>
</dbReference>
<comment type="caution">
    <text evidence="1">The sequence shown here is derived from an EMBL/GenBank/DDBJ whole genome shotgun (WGS) entry which is preliminary data.</text>
</comment>
<evidence type="ECO:0008006" key="3">
    <source>
        <dbReference type="Google" id="ProtNLM"/>
    </source>
</evidence>
<accession>A0ABT7HQ39</accession>
<dbReference type="RefSeq" id="WP_284937666.1">
    <property type="nucleotide sequence ID" value="NZ_JANURM010000006.1"/>
</dbReference>
<dbReference type="InterPro" id="IPR036736">
    <property type="entry name" value="ACP-like_sf"/>
</dbReference>
<evidence type="ECO:0000313" key="1">
    <source>
        <dbReference type="EMBL" id="MDL0089008.1"/>
    </source>
</evidence>
<organism evidence="1 2">
    <name type="scientific">Campylobacter gastrosuis</name>
    <dbReference type="NCBI Taxonomy" id="2974576"/>
    <lineage>
        <taxon>Bacteria</taxon>
        <taxon>Pseudomonadati</taxon>
        <taxon>Campylobacterota</taxon>
        <taxon>Epsilonproteobacteria</taxon>
        <taxon>Campylobacterales</taxon>
        <taxon>Campylobacteraceae</taxon>
        <taxon>Campylobacter</taxon>
    </lineage>
</organism>
<dbReference type="Gene3D" id="1.10.1200.10">
    <property type="entry name" value="ACP-like"/>
    <property type="match status" value="1"/>
</dbReference>
<proteinExistence type="predicted"/>
<keyword evidence="2" id="KW-1185">Reference proteome</keyword>
<protein>
    <recommendedName>
        <fullName evidence="3">Carrier domain-containing protein</fullName>
    </recommendedName>
</protein>
<reference evidence="1" key="2">
    <citation type="journal article" date="2023" name="Microorganisms">
        <title>Isolation and Genomic Characteristics of Cat-Borne Campylobacter felis sp. nov. and Sheep-Borne Campylobacter ovis sp. nov.</title>
        <authorList>
            <person name="Wang H."/>
            <person name="Li Y."/>
            <person name="Gu Y."/>
            <person name="Zhou G."/>
            <person name="Chen X."/>
            <person name="Zhang X."/>
            <person name="Shao Z."/>
            <person name="Zhang J."/>
            <person name="Zhang M."/>
        </authorList>
    </citation>
    <scope>NUCLEOTIDE SEQUENCE</scope>
    <source>
        <strain evidence="1">PS10</strain>
    </source>
</reference>
<name>A0ABT7HQ39_9BACT</name>
<sequence>MGGGVAEAMSEKITQTILKTIKILTNNEITDTKTRLFGSNEAIFDSVGLVGFLIELEEQIYADFGKNITLADAKAMSRATSPFINVSTLAKYIKSCLDE</sequence>
<gene>
    <name evidence="1" type="ORF">NYG85_06420</name>
</gene>
<reference evidence="1" key="1">
    <citation type="submission" date="2022-08" db="EMBL/GenBank/DDBJ databases">
        <authorList>
            <person name="Wang H."/>
        </authorList>
    </citation>
    <scope>NUCLEOTIDE SEQUENCE</scope>
    <source>
        <strain evidence="1">PS10</strain>
    </source>
</reference>
<dbReference type="Proteomes" id="UP001173801">
    <property type="component" value="Unassembled WGS sequence"/>
</dbReference>